<dbReference type="RefSeq" id="WP_332291593.1">
    <property type="nucleotide sequence ID" value="NZ_JAZIBG010000037.1"/>
</dbReference>
<evidence type="ECO:0000313" key="3">
    <source>
        <dbReference type="EMBL" id="MEF7616158.1"/>
    </source>
</evidence>
<dbReference type="PIRSF" id="PIRSF017082">
    <property type="entry name" value="YflP"/>
    <property type="match status" value="1"/>
</dbReference>
<keyword evidence="4" id="KW-1185">Reference proteome</keyword>
<dbReference type="InterPro" id="IPR042100">
    <property type="entry name" value="Bug_dom1"/>
</dbReference>
<feature type="signal peptide" evidence="2">
    <location>
        <begin position="1"/>
        <end position="26"/>
    </location>
</feature>
<protein>
    <submittedName>
        <fullName evidence="3">Tripartite tricarboxylate transporter substrate-binding protein</fullName>
    </submittedName>
</protein>
<dbReference type="PANTHER" id="PTHR42928">
    <property type="entry name" value="TRICARBOXYLATE-BINDING PROTEIN"/>
    <property type="match status" value="1"/>
</dbReference>
<dbReference type="InterPro" id="IPR005064">
    <property type="entry name" value="BUG"/>
</dbReference>
<evidence type="ECO:0000313" key="4">
    <source>
        <dbReference type="Proteomes" id="UP001336250"/>
    </source>
</evidence>
<keyword evidence="2" id="KW-0732">Signal</keyword>
<dbReference type="Gene3D" id="3.40.190.150">
    <property type="entry name" value="Bordetella uptake gene, domain 1"/>
    <property type="match status" value="1"/>
</dbReference>
<evidence type="ECO:0000256" key="1">
    <source>
        <dbReference type="ARBA" id="ARBA00006987"/>
    </source>
</evidence>
<dbReference type="EMBL" id="JAZIBG010000037">
    <property type="protein sequence ID" value="MEF7616158.1"/>
    <property type="molecule type" value="Genomic_DNA"/>
</dbReference>
<organism evidence="3 4">
    <name type="scientific">Aquincola agrisoli</name>
    <dbReference type="NCBI Taxonomy" id="3119538"/>
    <lineage>
        <taxon>Bacteria</taxon>
        <taxon>Pseudomonadati</taxon>
        <taxon>Pseudomonadota</taxon>
        <taxon>Betaproteobacteria</taxon>
        <taxon>Burkholderiales</taxon>
        <taxon>Sphaerotilaceae</taxon>
        <taxon>Aquincola</taxon>
    </lineage>
</organism>
<dbReference type="Gene3D" id="3.40.190.10">
    <property type="entry name" value="Periplasmic binding protein-like II"/>
    <property type="match status" value="1"/>
</dbReference>
<dbReference type="SUPFAM" id="SSF53850">
    <property type="entry name" value="Periplasmic binding protein-like II"/>
    <property type="match status" value="1"/>
</dbReference>
<evidence type="ECO:0000256" key="2">
    <source>
        <dbReference type="SAM" id="SignalP"/>
    </source>
</evidence>
<dbReference type="PANTHER" id="PTHR42928:SF5">
    <property type="entry name" value="BLR1237 PROTEIN"/>
    <property type="match status" value="1"/>
</dbReference>
<sequence>MSKLVKRVAALVAATAVWSLAPQAHAQAWPAKPVTWVVPFAAGGPTDAMARDIADKVGKQLGQQVIIENIGGAGGTIGAGKVAKAAADGYTFLVGHMGYMGAGPSLYKKLTYDPVKDFDAVFRFPDTPLVLLVPKSSPFKTAEELIAAAKKAPGKINFGNAGVGSTSHLIAALFESKAGIDVTPVPYKGAAPAMNDLIAGQVDAMFDQSNTALPQVAGGRVNAIALTSLQPMPQQYPNVPPLAAGTLPGFEAATWYGLYAPKGTPKDVLAKLHAAYLKALGDAQWTKKMADQGIQLLPEAQYAPGAFAAHTAAEVDKWRKVAADANIQID</sequence>
<dbReference type="Pfam" id="PF03401">
    <property type="entry name" value="TctC"/>
    <property type="match status" value="1"/>
</dbReference>
<dbReference type="Proteomes" id="UP001336250">
    <property type="component" value="Unassembled WGS sequence"/>
</dbReference>
<proteinExistence type="inferred from homology"/>
<accession>A0AAW9QJ57</accession>
<comment type="caution">
    <text evidence="3">The sequence shown here is derived from an EMBL/GenBank/DDBJ whole genome shotgun (WGS) entry which is preliminary data.</text>
</comment>
<gene>
    <name evidence="3" type="ORF">V4F39_19745</name>
</gene>
<dbReference type="AlphaFoldDB" id="A0AAW9QJ57"/>
<name>A0AAW9QJ57_9BURK</name>
<feature type="chain" id="PRO_5043858175" evidence="2">
    <location>
        <begin position="27"/>
        <end position="330"/>
    </location>
</feature>
<reference evidence="3 4" key="1">
    <citation type="submission" date="2024-02" db="EMBL/GenBank/DDBJ databases">
        <title>Genome sequence of Aquincola sp. MAHUQ-54.</title>
        <authorList>
            <person name="Huq M.A."/>
        </authorList>
    </citation>
    <scope>NUCLEOTIDE SEQUENCE [LARGE SCALE GENOMIC DNA]</scope>
    <source>
        <strain evidence="3 4">MAHUQ-54</strain>
    </source>
</reference>
<comment type="similarity">
    <text evidence="1">Belongs to the UPF0065 (bug) family.</text>
</comment>